<sequence length="573" mass="63537">MRFTSLAGAVALSAAVPTLGKELPKDEQRAAELYDSGYIHEKLIETKIAHWEAEEAAGLMDSTQWPRLNYTKCINGKAEAVPGNPLLTFKCKNVYRTRWVDKKRQIDLYDFINHATLGSPNTDYRGKSGSSSWGWTDPESGREFIASGLYDGVSFIEILPEGRMLHLGFLPKFAPVGDRAYWTEVRSYKHYVVIGSELEGNGIQIFDMTKLLSIKPEDAPVKFDNAKDLTGHYNSTMPLGRAHNVVVNEELQYGVAVGVTPRDEACKSGLHFFSLEDPSNPVALGCNGDDGYVHDAQCLVYRGPDERYVGHDICYGYNEDTLTIYDVTDKANSKVISRTSYEGASYTHQGWVNDVNWQEYLFLDDEYDEYDASGPGTDGYPVTYIWSIHDLEKPKQTGIWKATERGIDHNQYVVGDLIFQSNYGAGMRVYDISTVLSDPTGSGVCEVAFFDIYPEDDDLPGGGTIAFSGSWSSYAMFKSGFIFINTIERGGYLVKMSKREKCPAKTCNADNCLRAMRSEQKLEESRQFCGEFTSGWHADVSAVPSYVAAACPTNIISRASSACSCLPTATPTA</sequence>
<dbReference type="PANTHER" id="PTHR38787">
    <property type="entry name" value="REGULATORY P DOMAIN-CONTAINING PROTEIN"/>
    <property type="match status" value="1"/>
</dbReference>
<feature type="chain" id="PRO_5040136076" evidence="1">
    <location>
        <begin position="21"/>
        <end position="573"/>
    </location>
</feature>
<name>A0A9N9U376_9HYPO</name>
<keyword evidence="3" id="KW-1185">Reference proteome</keyword>
<feature type="signal peptide" evidence="1">
    <location>
        <begin position="1"/>
        <end position="20"/>
    </location>
</feature>
<evidence type="ECO:0000313" key="2">
    <source>
        <dbReference type="EMBL" id="CAG9979800.1"/>
    </source>
</evidence>
<proteinExistence type="predicted"/>
<dbReference type="NCBIfam" id="TIGR04312">
    <property type="entry name" value="choice_anch_B"/>
    <property type="match status" value="1"/>
</dbReference>
<dbReference type="Proteomes" id="UP000754883">
    <property type="component" value="Unassembled WGS sequence"/>
</dbReference>
<dbReference type="AlphaFoldDB" id="A0A9N9U376"/>
<dbReference type="EMBL" id="CABFNO020001301">
    <property type="protein sequence ID" value="CAG9979800.1"/>
    <property type="molecule type" value="Genomic_DNA"/>
</dbReference>
<dbReference type="OrthoDB" id="2099887at2759"/>
<dbReference type="GO" id="GO:0005576">
    <property type="term" value="C:extracellular region"/>
    <property type="evidence" value="ECO:0007669"/>
    <property type="project" value="TreeGrafter"/>
</dbReference>
<dbReference type="InterPro" id="IPR027589">
    <property type="entry name" value="Choice_anch_B"/>
</dbReference>
<accession>A0A9N9U376</accession>
<keyword evidence="1" id="KW-0732">Signal</keyword>
<gene>
    <name evidence="2" type="ORF">CBYS24578_00005140</name>
</gene>
<organism evidence="2 3">
    <name type="scientific">Clonostachys byssicola</name>
    <dbReference type="NCBI Taxonomy" id="160290"/>
    <lineage>
        <taxon>Eukaryota</taxon>
        <taxon>Fungi</taxon>
        <taxon>Dikarya</taxon>
        <taxon>Ascomycota</taxon>
        <taxon>Pezizomycotina</taxon>
        <taxon>Sordariomycetes</taxon>
        <taxon>Hypocreomycetidae</taxon>
        <taxon>Hypocreales</taxon>
        <taxon>Bionectriaceae</taxon>
        <taxon>Clonostachys</taxon>
    </lineage>
</organism>
<reference evidence="3" key="1">
    <citation type="submission" date="2019-06" db="EMBL/GenBank/DDBJ databases">
        <authorList>
            <person name="Broberg M."/>
        </authorList>
    </citation>
    <scope>NUCLEOTIDE SEQUENCE [LARGE SCALE GENOMIC DNA]</scope>
</reference>
<evidence type="ECO:0000256" key="1">
    <source>
        <dbReference type="SAM" id="SignalP"/>
    </source>
</evidence>
<comment type="caution">
    <text evidence="2">The sequence shown here is derived from an EMBL/GenBank/DDBJ whole genome shotgun (WGS) entry which is preliminary data.</text>
</comment>
<evidence type="ECO:0000313" key="3">
    <source>
        <dbReference type="Proteomes" id="UP000754883"/>
    </source>
</evidence>
<reference evidence="2 3" key="2">
    <citation type="submission" date="2021-10" db="EMBL/GenBank/DDBJ databases">
        <authorList>
            <person name="Piombo E."/>
        </authorList>
    </citation>
    <scope>NUCLEOTIDE SEQUENCE [LARGE SCALE GENOMIC DNA]</scope>
</reference>
<dbReference type="PANTHER" id="PTHR38787:SF3">
    <property type="entry name" value="REGULATORY P DOMAIN-CONTAINING PROTEIN"/>
    <property type="match status" value="1"/>
</dbReference>
<protein>
    <submittedName>
        <fullName evidence="2">Uncharacterized protein</fullName>
    </submittedName>
</protein>